<keyword evidence="3" id="KW-1185">Reference proteome</keyword>
<evidence type="ECO:0000256" key="1">
    <source>
        <dbReference type="SAM" id="MobiDB-lite"/>
    </source>
</evidence>
<feature type="region of interest" description="Disordered" evidence="1">
    <location>
        <begin position="15"/>
        <end position="77"/>
    </location>
</feature>
<feature type="compositionally biased region" description="Pro residues" evidence="1">
    <location>
        <begin position="18"/>
        <end position="30"/>
    </location>
</feature>
<dbReference type="AlphaFoldDB" id="A0A8J5TCQ9"/>
<comment type="caution">
    <text evidence="2">The sequence shown here is derived from an EMBL/GenBank/DDBJ whole genome shotgun (WGS) entry which is preliminary data.</text>
</comment>
<proteinExistence type="predicted"/>
<dbReference type="Proteomes" id="UP000729402">
    <property type="component" value="Unassembled WGS sequence"/>
</dbReference>
<evidence type="ECO:0000313" key="2">
    <source>
        <dbReference type="EMBL" id="KAG8072006.1"/>
    </source>
</evidence>
<organism evidence="2 3">
    <name type="scientific">Zizania palustris</name>
    <name type="common">Northern wild rice</name>
    <dbReference type="NCBI Taxonomy" id="103762"/>
    <lineage>
        <taxon>Eukaryota</taxon>
        <taxon>Viridiplantae</taxon>
        <taxon>Streptophyta</taxon>
        <taxon>Embryophyta</taxon>
        <taxon>Tracheophyta</taxon>
        <taxon>Spermatophyta</taxon>
        <taxon>Magnoliopsida</taxon>
        <taxon>Liliopsida</taxon>
        <taxon>Poales</taxon>
        <taxon>Poaceae</taxon>
        <taxon>BOP clade</taxon>
        <taxon>Oryzoideae</taxon>
        <taxon>Oryzeae</taxon>
        <taxon>Zizaniinae</taxon>
        <taxon>Zizania</taxon>
    </lineage>
</organism>
<sequence>MTCWGRSFTLVRQLPYGSIPPHPKPPPAPPSTAGTWARSRPYQGLPETSVPSSRPAGSHVQPRERSCADGWEGEARD</sequence>
<name>A0A8J5TCQ9_ZIZPA</name>
<gene>
    <name evidence="2" type="ORF">GUJ93_ZPchr0006g44571</name>
</gene>
<reference evidence="2" key="1">
    <citation type="journal article" date="2021" name="bioRxiv">
        <title>Whole Genome Assembly and Annotation of Northern Wild Rice, Zizania palustris L., Supports a Whole Genome Duplication in the Zizania Genus.</title>
        <authorList>
            <person name="Haas M."/>
            <person name="Kono T."/>
            <person name="Macchietto M."/>
            <person name="Millas R."/>
            <person name="McGilp L."/>
            <person name="Shao M."/>
            <person name="Duquette J."/>
            <person name="Hirsch C.N."/>
            <person name="Kimball J."/>
        </authorList>
    </citation>
    <scope>NUCLEOTIDE SEQUENCE</scope>
    <source>
        <tissue evidence="2">Fresh leaf tissue</tissue>
    </source>
</reference>
<reference evidence="2" key="2">
    <citation type="submission" date="2021-02" db="EMBL/GenBank/DDBJ databases">
        <authorList>
            <person name="Kimball J.A."/>
            <person name="Haas M.W."/>
            <person name="Macchietto M."/>
            <person name="Kono T."/>
            <person name="Duquette J."/>
            <person name="Shao M."/>
        </authorList>
    </citation>
    <scope>NUCLEOTIDE SEQUENCE</scope>
    <source>
        <tissue evidence="2">Fresh leaf tissue</tissue>
    </source>
</reference>
<evidence type="ECO:0000313" key="3">
    <source>
        <dbReference type="Proteomes" id="UP000729402"/>
    </source>
</evidence>
<accession>A0A8J5TCQ9</accession>
<protein>
    <submittedName>
        <fullName evidence="2">Uncharacterized protein</fullName>
    </submittedName>
</protein>
<dbReference type="EMBL" id="JAAALK010000283">
    <property type="protein sequence ID" value="KAG8072006.1"/>
    <property type="molecule type" value="Genomic_DNA"/>
</dbReference>
<feature type="compositionally biased region" description="Basic and acidic residues" evidence="1">
    <location>
        <begin position="61"/>
        <end position="77"/>
    </location>
</feature>